<reference evidence="1 2" key="1">
    <citation type="submission" date="2018-04" db="EMBL/GenBank/DDBJ databases">
        <title>Massilia violaceinigra sp. nov., a novel purple-pigmented bacterium isolated from Tianshan glacier, Xinjiang, China.</title>
        <authorList>
            <person name="Wang H."/>
        </authorList>
    </citation>
    <scope>NUCLEOTIDE SEQUENCE [LARGE SCALE GENOMIC DNA]</scope>
    <source>
        <strain evidence="1 2">B448-2</strain>
    </source>
</reference>
<dbReference type="AlphaFoldDB" id="A0A2U2HLQ9"/>
<dbReference type="Proteomes" id="UP000241421">
    <property type="component" value="Unassembled WGS sequence"/>
</dbReference>
<comment type="caution">
    <text evidence="1">The sequence shown here is derived from an EMBL/GenBank/DDBJ whole genome shotgun (WGS) entry which is preliminary data.</text>
</comment>
<keyword evidence="2" id="KW-1185">Reference proteome</keyword>
<dbReference type="Pfam" id="PF00657">
    <property type="entry name" value="Lipase_GDSL"/>
    <property type="match status" value="1"/>
</dbReference>
<dbReference type="EMBL" id="PXWF02000192">
    <property type="protein sequence ID" value="PWF48454.1"/>
    <property type="molecule type" value="Genomic_DNA"/>
</dbReference>
<feature type="non-terminal residue" evidence="1">
    <location>
        <position position="1"/>
    </location>
</feature>
<dbReference type="Gene3D" id="3.40.50.1110">
    <property type="entry name" value="SGNH hydrolase"/>
    <property type="match status" value="1"/>
</dbReference>
<dbReference type="RefSeq" id="WP_267874691.1">
    <property type="nucleotide sequence ID" value="NZ_PXWF02000192.1"/>
</dbReference>
<name>A0A2U2HLQ9_9BURK</name>
<dbReference type="InterPro" id="IPR001087">
    <property type="entry name" value="GDSL"/>
</dbReference>
<evidence type="ECO:0000313" key="1">
    <source>
        <dbReference type="EMBL" id="PWF48454.1"/>
    </source>
</evidence>
<dbReference type="GO" id="GO:0016788">
    <property type="term" value="F:hydrolase activity, acting on ester bonds"/>
    <property type="evidence" value="ECO:0007669"/>
    <property type="project" value="InterPro"/>
</dbReference>
<dbReference type="InterPro" id="IPR036514">
    <property type="entry name" value="SGNH_hydro_sf"/>
</dbReference>
<protein>
    <submittedName>
        <fullName evidence="1">Esterase</fullName>
    </submittedName>
</protein>
<accession>A0A2U2HLQ9</accession>
<dbReference type="SUPFAM" id="SSF52266">
    <property type="entry name" value="SGNH hydrolase"/>
    <property type="match status" value="1"/>
</dbReference>
<sequence length="179" mass="18138">AAGNSAGTAAGAQYAAANGPLAVAAMATAGAELGALVRAQIVAKGATRVVVNALPDLSVSPSALAQPAATQGLIRTMIEAFNNALRTAVAGEAKVLYVNLHAVSRDQAANPAPYGLTNTTTPACAPNPLGATALVCNVNNLRAGDVSRHMFADDVHPTPFEHMLIARFVAAKMSIKGWL</sequence>
<organism evidence="1 2">
    <name type="scientific">Massilia glaciei</name>
    <dbReference type="NCBI Taxonomy" id="1524097"/>
    <lineage>
        <taxon>Bacteria</taxon>
        <taxon>Pseudomonadati</taxon>
        <taxon>Pseudomonadota</taxon>
        <taxon>Betaproteobacteria</taxon>
        <taxon>Burkholderiales</taxon>
        <taxon>Oxalobacteraceae</taxon>
        <taxon>Telluria group</taxon>
        <taxon>Massilia</taxon>
    </lineage>
</organism>
<proteinExistence type="predicted"/>
<evidence type="ECO:0000313" key="2">
    <source>
        <dbReference type="Proteomes" id="UP000241421"/>
    </source>
</evidence>
<gene>
    <name evidence="1" type="ORF">C7C56_011770</name>
</gene>